<accession>A0ABN4D5L4</accession>
<protein>
    <submittedName>
        <fullName evidence="2">Uncharacterized protein</fullName>
    </submittedName>
</protein>
<evidence type="ECO:0000256" key="1">
    <source>
        <dbReference type="SAM" id="Phobius"/>
    </source>
</evidence>
<name>A0ABN4D5L4_9BACT</name>
<dbReference type="EMBL" id="CP007451">
    <property type="protein sequence ID" value="AHW61907.1"/>
    <property type="molecule type" value="Genomic_DNA"/>
</dbReference>
<feature type="transmembrane region" description="Helical" evidence="1">
    <location>
        <begin position="32"/>
        <end position="53"/>
    </location>
</feature>
<keyword evidence="3" id="KW-1185">Reference proteome</keyword>
<reference evidence="2 3" key="1">
    <citation type="submission" date="2014-03" db="EMBL/GenBank/DDBJ databases">
        <title>Complete genome sequence of a deeply braunched marine Bacteroidia bacterium Draconibacterium orientale type strain FH5T.</title>
        <authorList>
            <person name="Li X."/>
            <person name="Wang X."/>
            <person name="Xie Z."/>
            <person name="Du Z."/>
            <person name="Chen G."/>
        </authorList>
    </citation>
    <scope>NUCLEOTIDE SEQUENCE [LARGE SCALE GENOMIC DNA]</scope>
    <source>
        <strain evidence="2 3">FH5</strain>
    </source>
</reference>
<sequence length="316" mass="37414">MKAKNEILESRLEFTNSIIEVQNAHMEKMNSYFQLFIGILGIIIAVAGFFTYFQYIRPANKLHEEAKELQKESREILNDLKGGMREVFEEKYDQITKERFYSAIEILKKGDFRAQEHARIVIRDYEIMGFNDDEISKIIECLVYTEENRPDVVSDLNTFYSELVTKLSKERSNKMLDEFFGRFLNNKTYTLGCHGAVYYYCNNNPIKYKNELHKAFKIKHDGSGQKYHVFFSFIHEIENATKIDPVNLEILNDRDFVNEIEKKGFLNEIIHTYDGYKKKPNFKSKSIYEYWPILNRPTYLKERIDNLLKVTNGNSK</sequence>
<keyword evidence="1" id="KW-1133">Transmembrane helix</keyword>
<dbReference type="Proteomes" id="UP000023772">
    <property type="component" value="Chromosome"/>
</dbReference>
<proteinExistence type="predicted"/>
<keyword evidence="1" id="KW-0472">Membrane</keyword>
<evidence type="ECO:0000313" key="2">
    <source>
        <dbReference type="EMBL" id="AHW61907.1"/>
    </source>
</evidence>
<organism evidence="2 3">
    <name type="scientific">Draconibacterium orientale</name>
    <dbReference type="NCBI Taxonomy" id="1168034"/>
    <lineage>
        <taxon>Bacteria</taxon>
        <taxon>Pseudomonadati</taxon>
        <taxon>Bacteroidota</taxon>
        <taxon>Bacteroidia</taxon>
        <taxon>Marinilabiliales</taxon>
        <taxon>Prolixibacteraceae</taxon>
        <taxon>Draconibacterium</taxon>
    </lineage>
</organism>
<evidence type="ECO:0000313" key="3">
    <source>
        <dbReference type="Proteomes" id="UP000023772"/>
    </source>
</evidence>
<keyword evidence="1" id="KW-0812">Transmembrane</keyword>
<gene>
    <name evidence="2" type="ORF">FH5T_10780</name>
</gene>